<evidence type="ECO:0000313" key="6">
    <source>
        <dbReference type="EMBL" id="OTF84087.1"/>
    </source>
</evidence>
<evidence type="ECO:0000259" key="5">
    <source>
        <dbReference type="SMART" id="SM01349"/>
    </source>
</evidence>
<dbReference type="SUPFAM" id="SSF48371">
    <property type="entry name" value="ARM repeat"/>
    <property type="match status" value="1"/>
</dbReference>
<name>A0A1Y3BVJ1_EURMA</name>
<evidence type="ECO:0000256" key="2">
    <source>
        <dbReference type="ARBA" id="ARBA00022490"/>
    </source>
</evidence>
<keyword evidence="7" id="KW-1185">Reference proteome</keyword>
<keyword evidence="3" id="KW-0206">Cytoskeleton</keyword>
<keyword evidence="2" id="KW-0963">Cytoplasm</keyword>
<dbReference type="OrthoDB" id="205662at2759"/>
<dbReference type="EMBL" id="MUJZ01000803">
    <property type="protein sequence ID" value="OTF84087.1"/>
    <property type="molecule type" value="Genomic_DNA"/>
</dbReference>
<dbReference type="InterPro" id="IPR034085">
    <property type="entry name" value="TOG"/>
</dbReference>
<dbReference type="InterPro" id="IPR011989">
    <property type="entry name" value="ARM-like"/>
</dbReference>
<feature type="region of interest" description="Disordered" evidence="4">
    <location>
        <begin position="229"/>
        <end position="269"/>
    </location>
</feature>
<reference evidence="6 7" key="1">
    <citation type="submission" date="2017-03" db="EMBL/GenBank/DDBJ databases">
        <title>Genome Survey of Euroglyphus maynei.</title>
        <authorList>
            <person name="Arlian L.G."/>
            <person name="Morgan M.S."/>
            <person name="Rider S.D."/>
        </authorList>
    </citation>
    <scope>NUCLEOTIDE SEQUENCE [LARGE SCALE GENOMIC DNA]</scope>
    <source>
        <strain evidence="6">Arlian Lab</strain>
        <tissue evidence="6">Whole body</tissue>
    </source>
</reference>
<dbReference type="Proteomes" id="UP000194236">
    <property type="component" value="Unassembled WGS sequence"/>
</dbReference>
<dbReference type="FunFam" id="1.25.10.10:FF:000063">
    <property type="entry name" value="Putative cytoskeleton-associated protein 5"/>
    <property type="match status" value="1"/>
</dbReference>
<evidence type="ECO:0000256" key="3">
    <source>
        <dbReference type="ARBA" id="ARBA00023212"/>
    </source>
</evidence>
<dbReference type="AlphaFoldDB" id="A0A1Y3BVJ1"/>
<dbReference type="PANTHER" id="PTHR12609">
    <property type="entry name" value="MICROTUBULE ASSOCIATED PROTEIN XMAP215"/>
    <property type="match status" value="1"/>
</dbReference>
<evidence type="ECO:0000256" key="4">
    <source>
        <dbReference type="SAM" id="MobiDB-lite"/>
    </source>
</evidence>
<dbReference type="GO" id="GO:0061863">
    <property type="term" value="F:microtubule plus end polymerase"/>
    <property type="evidence" value="ECO:0007669"/>
    <property type="project" value="InterPro"/>
</dbReference>
<gene>
    <name evidence="6" type="ORF">BLA29_003808</name>
</gene>
<dbReference type="InterPro" id="IPR016024">
    <property type="entry name" value="ARM-type_fold"/>
</dbReference>
<dbReference type="Gene3D" id="1.25.10.10">
    <property type="entry name" value="Leucine-rich Repeat Variant"/>
    <property type="match status" value="2"/>
</dbReference>
<evidence type="ECO:0000313" key="7">
    <source>
        <dbReference type="Proteomes" id="UP000194236"/>
    </source>
</evidence>
<evidence type="ECO:0000256" key="1">
    <source>
        <dbReference type="ARBA" id="ARBA00004245"/>
    </source>
</evidence>
<proteinExistence type="predicted"/>
<dbReference type="GO" id="GO:0051010">
    <property type="term" value="F:microtubule plus-end binding"/>
    <property type="evidence" value="ECO:0007669"/>
    <property type="project" value="InterPro"/>
</dbReference>
<comment type="subcellular location">
    <subcellularLocation>
        <location evidence="1">Cytoplasm</location>
        <location evidence="1">Cytoskeleton</location>
    </subcellularLocation>
</comment>
<dbReference type="InterPro" id="IPR045110">
    <property type="entry name" value="XMAP215"/>
</dbReference>
<comment type="caution">
    <text evidence="6">The sequence shown here is derived from an EMBL/GenBank/DDBJ whole genome shotgun (WGS) entry which is preliminary data.</text>
</comment>
<dbReference type="GO" id="GO:0005856">
    <property type="term" value="C:cytoskeleton"/>
    <property type="evidence" value="ECO:0007669"/>
    <property type="project" value="UniProtKB-SubCell"/>
</dbReference>
<dbReference type="GO" id="GO:0046785">
    <property type="term" value="P:microtubule polymerization"/>
    <property type="evidence" value="ECO:0007669"/>
    <property type="project" value="InterPro"/>
</dbReference>
<feature type="domain" description="TOG" evidence="5">
    <location>
        <begin position="4"/>
        <end position="230"/>
    </location>
</feature>
<dbReference type="Pfam" id="PF21041">
    <property type="entry name" value="XMAP215_CLASP_TOG"/>
    <property type="match status" value="1"/>
</dbReference>
<organism evidence="6 7">
    <name type="scientific">Euroglyphus maynei</name>
    <name type="common">Mayne's house dust mite</name>
    <dbReference type="NCBI Taxonomy" id="6958"/>
    <lineage>
        <taxon>Eukaryota</taxon>
        <taxon>Metazoa</taxon>
        <taxon>Ecdysozoa</taxon>
        <taxon>Arthropoda</taxon>
        <taxon>Chelicerata</taxon>
        <taxon>Arachnida</taxon>
        <taxon>Acari</taxon>
        <taxon>Acariformes</taxon>
        <taxon>Sarcoptiformes</taxon>
        <taxon>Astigmata</taxon>
        <taxon>Psoroptidia</taxon>
        <taxon>Analgoidea</taxon>
        <taxon>Pyroglyphidae</taxon>
        <taxon>Pyroglyphinae</taxon>
        <taxon>Euroglyphus</taxon>
    </lineage>
</organism>
<dbReference type="SMART" id="SM01349">
    <property type="entry name" value="TOG"/>
    <property type="match status" value="1"/>
</dbReference>
<accession>A0A1Y3BVJ1</accession>
<dbReference type="GO" id="GO:0007051">
    <property type="term" value="P:spindle organization"/>
    <property type="evidence" value="ECO:0007669"/>
    <property type="project" value="InterPro"/>
</dbReference>
<dbReference type="GO" id="GO:0030951">
    <property type="term" value="P:establishment or maintenance of microtubule cytoskeleton polarity"/>
    <property type="evidence" value="ECO:0007669"/>
    <property type="project" value="InterPro"/>
</dbReference>
<sequence length="400" mass="45136">MDDTGSSSQDQDFSKLSIEDRIVHKNWKARLSGYEELVRLFPQYEDREFQRYAPLVKKFVIDTNAAAQEKGLAATLAFVDYCPQANKYVDNIVAGVATKCLTATRLRTKELASDVVLMCVEIERQDVVVEELIKALEQKTPKNVAATIAMIRKCLNQFGYKVISLKPIVPILARFLEERDPNVREETKQLTIEIYRWIKEALVPQLSSLKPILLQELRVEFDKHKDMKASPERLLRSQQQRQAECDVDGGPGTSSENDAGGGDGGIEADAEIDPFDLHEPFELLAKLPSDFYTLIEAKKWSERKDGLEKLQQLLEANPKLATSGDYAELVKQLRKIISKDTNIVVVSLAIKCLGQLAQGLRKNFHHHAGQSVPVLLEKFKEKKQNVVQSLRDAIDAVYLS</sequence>
<protein>
    <submittedName>
        <fullName evidence="6">Cytoskeleton-associated protein 5-like protein</fullName>
    </submittedName>
</protein>
<dbReference type="InterPro" id="IPR048491">
    <property type="entry name" value="XMAP215_CLASP_TOG"/>
</dbReference>
<feature type="non-terminal residue" evidence="6">
    <location>
        <position position="400"/>
    </location>
</feature>